<organism evidence="1 2">
    <name type="scientific">Paenibacillus methanolicus</name>
    <dbReference type="NCBI Taxonomy" id="582686"/>
    <lineage>
        <taxon>Bacteria</taxon>
        <taxon>Bacillati</taxon>
        <taxon>Bacillota</taxon>
        <taxon>Bacilli</taxon>
        <taxon>Bacillales</taxon>
        <taxon>Paenibacillaceae</taxon>
        <taxon>Paenibacillus</taxon>
    </lineage>
</organism>
<dbReference type="InterPro" id="IPR045507">
    <property type="entry name" value="DUF6483"/>
</dbReference>
<proteinExistence type="predicted"/>
<name>A0A5S5BVY8_9BACL</name>
<evidence type="ECO:0000313" key="2">
    <source>
        <dbReference type="Proteomes" id="UP000323257"/>
    </source>
</evidence>
<dbReference type="AlphaFoldDB" id="A0A5S5BVY8"/>
<reference evidence="1 2" key="1">
    <citation type="submission" date="2019-07" db="EMBL/GenBank/DDBJ databases">
        <title>Genomic Encyclopedia of Type Strains, Phase III (KMG-III): the genomes of soil and plant-associated and newly described type strains.</title>
        <authorList>
            <person name="Whitman W."/>
        </authorList>
    </citation>
    <scope>NUCLEOTIDE SEQUENCE [LARGE SCALE GENOMIC DNA]</scope>
    <source>
        <strain evidence="1 2">BL24</strain>
    </source>
</reference>
<keyword evidence="2" id="KW-1185">Reference proteome</keyword>
<sequence length="219" mass="24915">MFQRDYFMRMIEQIGEVAGVVLGLRREKKQEEALLVIDEQLDKLFRMNGKLVRSLSDTDLIRMMSRSGVVETANVQGIALLLREEGQLHEELEDEEAAYAARLKSLHLFARMALLDAPPLAKPASEEAEDLIAKLAAYELPASTKRLLAEFYESHGRFDKAEDVHYELMEDGELPRSETEAFYRRLLLLPDDTLARGGVTREEVGAALAKLDRYEETRS</sequence>
<evidence type="ECO:0008006" key="3">
    <source>
        <dbReference type="Google" id="ProtNLM"/>
    </source>
</evidence>
<dbReference type="Proteomes" id="UP000323257">
    <property type="component" value="Unassembled WGS sequence"/>
</dbReference>
<protein>
    <recommendedName>
        <fullName evidence="3">Tetratricopeptide repeat protein</fullName>
    </recommendedName>
</protein>
<dbReference type="EMBL" id="VNHS01000012">
    <property type="protein sequence ID" value="TYP70320.1"/>
    <property type="molecule type" value="Genomic_DNA"/>
</dbReference>
<dbReference type="Pfam" id="PF20092">
    <property type="entry name" value="DUF6483"/>
    <property type="match status" value="1"/>
</dbReference>
<accession>A0A5S5BVY8</accession>
<dbReference type="RefSeq" id="WP_148932664.1">
    <property type="nucleotide sequence ID" value="NZ_VNHS01000012.1"/>
</dbReference>
<evidence type="ECO:0000313" key="1">
    <source>
        <dbReference type="EMBL" id="TYP70320.1"/>
    </source>
</evidence>
<comment type="caution">
    <text evidence="1">The sequence shown here is derived from an EMBL/GenBank/DDBJ whole genome shotgun (WGS) entry which is preliminary data.</text>
</comment>
<gene>
    <name evidence="1" type="ORF">BCM02_112301</name>
</gene>
<dbReference type="OrthoDB" id="1905743at2"/>